<keyword evidence="2" id="KW-0472">Membrane</keyword>
<evidence type="ECO:0000259" key="3">
    <source>
        <dbReference type="Pfam" id="PF13843"/>
    </source>
</evidence>
<keyword evidence="2" id="KW-1133">Transmembrane helix</keyword>
<dbReference type="InterPro" id="IPR016024">
    <property type="entry name" value="ARM-type_fold"/>
</dbReference>
<evidence type="ECO:0000256" key="1">
    <source>
        <dbReference type="SAM" id="MobiDB-lite"/>
    </source>
</evidence>
<dbReference type="Proteomes" id="UP000078200">
    <property type="component" value="Unassembled WGS sequence"/>
</dbReference>
<organism evidence="4 5">
    <name type="scientific">Glossina austeni</name>
    <name type="common">Savannah tsetse fly</name>
    <dbReference type="NCBI Taxonomy" id="7395"/>
    <lineage>
        <taxon>Eukaryota</taxon>
        <taxon>Metazoa</taxon>
        <taxon>Ecdysozoa</taxon>
        <taxon>Arthropoda</taxon>
        <taxon>Hexapoda</taxon>
        <taxon>Insecta</taxon>
        <taxon>Pterygota</taxon>
        <taxon>Neoptera</taxon>
        <taxon>Endopterygota</taxon>
        <taxon>Diptera</taxon>
        <taxon>Brachycera</taxon>
        <taxon>Muscomorpha</taxon>
        <taxon>Hippoboscoidea</taxon>
        <taxon>Glossinidae</taxon>
        <taxon>Glossina</taxon>
    </lineage>
</organism>
<accession>A0A1A9VAJ7</accession>
<evidence type="ECO:0000313" key="4">
    <source>
        <dbReference type="EnsemblMetazoa" id="GAUT031080-PA"/>
    </source>
</evidence>
<dbReference type="STRING" id="7395.A0A1A9VAJ7"/>
<feature type="region of interest" description="Disordered" evidence="1">
    <location>
        <begin position="202"/>
        <end position="236"/>
    </location>
</feature>
<dbReference type="EnsemblMetazoa" id="GAUT031080-RA">
    <property type="protein sequence ID" value="GAUT031080-PA"/>
    <property type="gene ID" value="GAUT031080"/>
</dbReference>
<keyword evidence="2" id="KW-0812">Transmembrane</keyword>
<keyword evidence="5" id="KW-1185">Reference proteome</keyword>
<dbReference type="AlphaFoldDB" id="A0A1A9VAJ7"/>
<protein>
    <recommendedName>
        <fullName evidence="3">PiggyBac transposable element-derived protein domain-containing protein</fullName>
    </recommendedName>
</protein>
<dbReference type="PANTHER" id="PTHR46599:SF3">
    <property type="entry name" value="PIGGYBAC TRANSPOSABLE ELEMENT-DERIVED PROTEIN 4"/>
    <property type="match status" value="1"/>
</dbReference>
<feature type="domain" description="PiggyBac transposable element-derived protein" evidence="3">
    <location>
        <begin position="24"/>
        <end position="194"/>
    </location>
</feature>
<dbReference type="Pfam" id="PF13843">
    <property type="entry name" value="DDE_Tnp_1_7"/>
    <property type="match status" value="1"/>
</dbReference>
<reference evidence="4" key="1">
    <citation type="submission" date="2020-05" db="UniProtKB">
        <authorList>
            <consortium name="EnsemblMetazoa"/>
        </authorList>
    </citation>
    <scope>IDENTIFICATION</scope>
    <source>
        <strain evidence="4">TTRI</strain>
    </source>
</reference>
<proteinExistence type="predicted"/>
<evidence type="ECO:0000256" key="2">
    <source>
        <dbReference type="SAM" id="Phobius"/>
    </source>
</evidence>
<name>A0A1A9VAJ7_GLOAU</name>
<dbReference type="PANTHER" id="PTHR46599">
    <property type="entry name" value="PIGGYBAC TRANSPOSABLE ELEMENT-DERIVED PROTEIN 4"/>
    <property type="match status" value="1"/>
</dbReference>
<dbReference type="SUPFAM" id="SSF48371">
    <property type="entry name" value="ARM repeat"/>
    <property type="match status" value="1"/>
</dbReference>
<dbReference type="InterPro" id="IPR029526">
    <property type="entry name" value="PGBD"/>
</dbReference>
<feature type="transmembrane region" description="Helical" evidence="2">
    <location>
        <begin position="6"/>
        <end position="26"/>
    </location>
</feature>
<sequence>MIANLNIAFMMIMAVVLVVAVMIAIVDESMMLHRGKLSFRQFIKSKKNKYGIKFYELCAHDGYALNLDIHKGKVTHEVSSLSVVDSVVMRLTEPYLLKGHSLFMDNYYNSVGLSNRLLSFKTYTTGTLRTNRKMNPKVVTQKQWKKAEHIWRRQGNVYINKWKDKRDVICITTENHPKLIDVHKKYDISKKKPIEIVFLFDDNDDDEDDDDGDHDHDDDDDDDDDDDGDDDDDDDI</sequence>
<dbReference type="VEuPathDB" id="VectorBase:GAUT031080"/>
<evidence type="ECO:0000313" key="5">
    <source>
        <dbReference type="Proteomes" id="UP000078200"/>
    </source>
</evidence>